<sequence length="268" mass="30104">MKIRAWNVLFFALLLTSASWAVDTVYVQKHVTDTVYVMHRPDTLYLPISEKKLSPAQPEEAKDTAFTLPPPATIVYLSPMMVANLLVTPVLHYLMLDFGLGFENLYRGSLIFNFASMNIFGDVEFMDDKEWEGFRTITSFSAGYRQYIGTLWLGTSKKSFSRNTPARATSLFVQAMIHPAFFASYEAPIEDSETGDYSGHFRPSIGASAGFGYALGASGSVYEFCLSVGYQYWYHSLPGLFKSEDVSFALVNGFAEDLFIRFEIQLGF</sequence>
<evidence type="ECO:0000313" key="3">
    <source>
        <dbReference type="Proteomes" id="UP000231134"/>
    </source>
</evidence>
<organism evidence="2 3">
    <name type="scientific">Hallerella succinigenes</name>
    <dbReference type="NCBI Taxonomy" id="1896222"/>
    <lineage>
        <taxon>Bacteria</taxon>
        <taxon>Pseudomonadati</taxon>
        <taxon>Fibrobacterota</taxon>
        <taxon>Fibrobacteria</taxon>
        <taxon>Fibrobacterales</taxon>
        <taxon>Fibrobacteraceae</taxon>
        <taxon>Hallerella</taxon>
    </lineage>
</organism>
<feature type="signal peptide" evidence="1">
    <location>
        <begin position="1"/>
        <end position="21"/>
    </location>
</feature>
<feature type="chain" id="PRO_5014605058" description="Outer membrane protein beta-barrel domain-containing protein" evidence="1">
    <location>
        <begin position="22"/>
        <end position="268"/>
    </location>
</feature>
<accession>A0A2M9A3H7</accession>
<gene>
    <name evidence="2" type="ORF">BGX16_0106</name>
</gene>
<dbReference type="OrthoDB" id="9815864at2"/>
<protein>
    <recommendedName>
        <fullName evidence="4">Outer membrane protein beta-barrel domain-containing protein</fullName>
    </recommendedName>
</protein>
<evidence type="ECO:0000313" key="2">
    <source>
        <dbReference type="EMBL" id="PJJ40193.1"/>
    </source>
</evidence>
<keyword evidence="3" id="KW-1185">Reference proteome</keyword>
<dbReference type="AlphaFoldDB" id="A0A2M9A3H7"/>
<keyword evidence="1" id="KW-0732">Signal</keyword>
<reference evidence="2 3" key="1">
    <citation type="submission" date="2017-11" db="EMBL/GenBank/DDBJ databases">
        <title>Animal gut microbial communities from fecal samples from Wisconsin, USA.</title>
        <authorList>
            <person name="Neumann A."/>
        </authorList>
    </citation>
    <scope>NUCLEOTIDE SEQUENCE [LARGE SCALE GENOMIC DNA]</scope>
    <source>
        <strain evidence="2 3">UWS3</strain>
    </source>
</reference>
<evidence type="ECO:0000256" key="1">
    <source>
        <dbReference type="SAM" id="SignalP"/>
    </source>
</evidence>
<proteinExistence type="predicted"/>
<dbReference type="RefSeq" id="WP_100424309.1">
    <property type="nucleotide sequence ID" value="NZ_PGEX01000001.1"/>
</dbReference>
<name>A0A2M9A3H7_9BACT</name>
<evidence type="ECO:0008006" key="4">
    <source>
        <dbReference type="Google" id="ProtNLM"/>
    </source>
</evidence>
<comment type="caution">
    <text evidence="2">The sequence shown here is derived from an EMBL/GenBank/DDBJ whole genome shotgun (WGS) entry which is preliminary data.</text>
</comment>
<dbReference type="EMBL" id="PGEX01000001">
    <property type="protein sequence ID" value="PJJ40193.1"/>
    <property type="molecule type" value="Genomic_DNA"/>
</dbReference>
<dbReference type="Proteomes" id="UP000231134">
    <property type="component" value="Unassembled WGS sequence"/>
</dbReference>